<dbReference type="AlphaFoldDB" id="A0A7S2RZV9"/>
<evidence type="ECO:0000313" key="2">
    <source>
        <dbReference type="EMBL" id="CAD9685380.1"/>
    </source>
</evidence>
<feature type="region of interest" description="Disordered" evidence="1">
    <location>
        <begin position="446"/>
        <end position="613"/>
    </location>
</feature>
<dbReference type="EMBL" id="HBHK01013980">
    <property type="protein sequence ID" value="CAD9685380.1"/>
    <property type="molecule type" value="Transcribed_RNA"/>
</dbReference>
<dbReference type="PANTHER" id="PTHR33683">
    <property type="entry name" value="1, PUTATIVE-RELATED"/>
    <property type="match status" value="1"/>
</dbReference>
<feature type="compositionally biased region" description="Low complexity" evidence="1">
    <location>
        <begin position="446"/>
        <end position="560"/>
    </location>
</feature>
<reference evidence="2" key="1">
    <citation type="submission" date="2021-01" db="EMBL/GenBank/DDBJ databases">
        <authorList>
            <person name="Corre E."/>
            <person name="Pelletier E."/>
            <person name="Niang G."/>
            <person name="Scheremetjew M."/>
            <person name="Finn R."/>
            <person name="Kale V."/>
            <person name="Holt S."/>
            <person name="Cochrane G."/>
            <person name="Meng A."/>
            <person name="Brown T."/>
            <person name="Cohen L."/>
        </authorList>
    </citation>
    <scope>NUCLEOTIDE SEQUENCE</scope>
    <source>
        <strain evidence="2">NY070348D</strain>
    </source>
</reference>
<feature type="compositionally biased region" description="Polar residues" evidence="1">
    <location>
        <begin position="563"/>
        <end position="573"/>
    </location>
</feature>
<dbReference type="PANTHER" id="PTHR33683:SF46">
    <property type="entry name" value="SUSHI DOMAIN-CONTAINING PROTEIN"/>
    <property type="match status" value="1"/>
</dbReference>
<protein>
    <submittedName>
        <fullName evidence="2">Uncharacterized protein</fullName>
    </submittedName>
</protein>
<accession>A0A7S2RZV9</accession>
<sequence>MFSIYITKPNRMKKRQVYKSKPQRMLFIQTVQQSGLHQISTHAVSSSRFFLAWLTTQYLPHYHRKQKQNQNKTRIQSLEHLKPLVNMKFTEISFLGSLLTLPSISASSCKDFGIPESALWQAVLVNGNADINSICKGQNLTWNLKSTSSQVGGTLLNPKYEKVFECCEDKDIKKPEDGALCKWSSEETTPSLSNYSSPSYRFRDPVHLHTIGLLRLVKGCSDVNSGACPSGYFNFDGIKSESYGTYMDSDEERVSFDYCPGDYKLHYCCPEPTHDNITCTVSSEANDRVDCFNPQAPLVEVPHEPTESKVVLYNMTHVDLELGEKSIAVILTYEQGTIKAMEVYHNGQLSFTVDPSVATNIDEGCYRIPPPSQVQAIRKDYTQNNHWEFFIQKVHMKLEWKCSGEIPGKQTLSIKLQKLDENFENFADIYDNEQNKHTGACTCNAVPTSSPTAAPTKSPSVSPTASPSVSPTTSPTLAPTGTPTTSPTNSPSKSPTRAPTGSPTAFPTSFPTDSPTSTPTSSPSKFPTRAPTGSPTASPTSFPTDSPTSTPTSSPSKLPTRAPTGSPTKSPTLSPSMAPTGSPTSSPTTAHPSAAPTSSPTNAPTMSPTSSPTAFEHSLECTIAGEAYAKCFQQDGFDVLSTDVLIYGMPDKSVNVTGKTTLYQVGQSETRFLTKLVITTYDNVVVIDGCQAQQQFEQGTEFSFLDTEEEELKITWNCTDKDNGHMDIHIVKNNMHMTSKMASLVYERNNAAGLCSQCNNELH</sequence>
<organism evidence="2">
    <name type="scientific">Mucochytrium quahogii</name>
    <dbReference type="NCBI Taxonomy" id="96639"/>
    <lineage>
        <taxon>Eukaryota</taxon>
        <taxon>Sar</taxon>
        <taxon>Stramenopiles</taxon>
        <taxon>Bigyra</taxon>
        <taxon>Labyrinthulomycetes</taxon>
        <taxon>Thraustochytrida</taxon>
        <taxon>Thraustochytriidae</taxon>
        <taxon>Mucochytrium</taxon>
    </lineage>
</organism>
<feature type="compositionally biased region" description="Low complexity" evidence="1">
    <location>
        <begin position="574"/>
        <end position="613"/>
    </location>
</feature>
<name>A0A7S2RZV9_9STRA</name>
<evidence type="ECO:0000256" key="1">
    <source>
        <dbReference type="SAM" id="MobiDB-lite"/>
    </source>
</evidence>
<gene>
    <name evidence="2" type="ORF">QSP1433_LOCUS8779</name>
</gene>
<proteinExistence type="predicted"/>